<evidence type="ECO:0000256" key="6">
    <source>
        <dbReference type="ARBA" id="ARBA00022989"/>
    </source>
</evidence>
<dbReference type="Gene3D" id="1.10.357.20">
    <property type="entry name" value="SLC41 divalent cation transporters, integral membrane domain"/>
    <property type="match status" value="1"/>
</dbReference>
<dbReference type="Gene3D" id="3.10.580.10">
    <property type="entry name" value="CBS-domain"/>
    <property type="match status" value="1"/>
</dbReference>
<dbReference type="Pfam" id="PF03448">
    <property type="entry name" value="MgtE_N"/>
    <property type="match status" value="1"/>
</dbReference>
<evidence type="ECO:0000259" key="9">
    <source>
        <dbReference type="SMART" id="SM00924"/>
    </source>
</evidence>
<dbReference type="SUPFAM" id="SSF161093">
    <property type="entry name" value="MgtE membrane domain-like"/>
    <property type="match status" value="1"/>
</dbReference>
<dbReference type="OrthoDB" id="9790355at2"/>
<dbReference type="SUPFAM" id="SSF54631">
    <property type="entry name" value="CBS-domain pair"/>
    <property type="match status" value="1"/>
</dbReference>
<evidence type="ECO:0000256" key="1">
    <source>
        <dbReference type="ARBA" id="ARBA00004141"/>
    </source>
</evidence>
<evidence type="ECO:0000256" key="3">
    <source>
        <dbReference type="ARBA" id="ARBA00022448"/>
    </source>
</evidence>
<keyword evidence="3" id="KW-0813">Transport</keyword>
<evidence type="ECO:0000256" key="2">
    <source>
        <dbReference type="ARBA" id="ARBA00009749"/>
    </source>
</evidence>
<dbReference type="Pfam" id="PF01769">
    <property type="entry name" value="MgtE"/>
    <property type="match status" value="1"/>
</dbReference>
<dbReference type="PANTHER" id="PTHR41394:SF5">
    <property type="entry name" value="SLC41A_MGTE INTEGRAL MEMBRANE DOMAIN-CONTAINING PROTEIN"/>
    <property type="match status" value="1"/>
</dbReference>
<name>A6VU62_MARMS</name>
<dbReference type="GO" id="GO:0016020">
    <property type="term" value="C:membrane"/>
    <property type="evidence" value="ECO:0007669"/>
    <property type="project" value="UniProtKB-SubCell"/>
</dbReference>
<dbReference type="InterPro" id="IPR046342">
    <property type="entry name" value="CBS_dom_sf"/>
</dbReference>
<sequence>MHSQVATLIETLIHDEHSPESINKAISELTPDDVALALESIPLAQRRQAWANIKQANRLDILVEMRGESRQLLLRELDDSEIETLFTDVDAEDLLEITDSLPDRLVDIALKQMDNKQREYYQQGIVYDDDVVGRWIDHELLIASQSIRASEALRLLKKNTPDYTDMVYLVNRTGRWVGCVKFDRLFKAQGHEPISSLIDEDCPFIHADTELTKAAEQLERSYLSALPVVDDNQVLLGRFHAGLAMETWRLEHEAQQMSTAGLNEESDLFAPVKRSAATRGIWLGINLLTAFLASAFIGLFEATLQQVVALAVLMPVVASMGGIAGSQTLTLIVRGLALGQITRSNLKSLLSKELKVGGLNGILWAIVIGVVTLWWFESPMLGMVIGLAIIVNIVMAALSGVLIPVLLDKLRIDPALSGSVILTTVTDIAGFVAFLGLGTLLLI</sequence>
<dbReference type="GO" id="GO:0008324">
    <property type="term" value="F:monoatomic cation transmembrane transporter activity"/>
    <property type="evidence" value="ECO:0007669"/>
    <property type="project" value="InterPro"/>
</dbReference>
<dbReference type="STRING" id="400668.Mmwyl1_1060"/>
<dbReference type="SUPFAM" id="SSF158791">
    <property type="entry name" value="MgtE N-terminal domain-like"/>
    <property type="match status" value="1"/>
</dbReference>
<protein>
    <submittedName>
        <fullName evidence="10">MgtE intracellular region</fullName>
    </submittedName>
</protein>
<dbReference type="Pfam" id="PF00571">
    <property type="entry name" value="CBS"/>
    <property type="match status" value="1"/>
</dbReference>
<dbReference type="Gene3D" id="1.20.50.50">
    <property type="match status" value="1"/>
</dbReference>
<proteinExistence type="inferred from homology"/>
<accession>A6VU62</accession>
<dbReference type="SMART" id="SM00924">
    <property type="entry name" value="MgtE_N"/>
    <property type="match status" value="1"/>
</dbReference>
<evidence type="ECO:0000256" key="5">
    <source>
        <dbReference type="ARBA" id="ARBA00022842"/>
    </source>
</evidence>
<dbReference type="eggNOG" id="COG2239">
    <property type="taxonomic scope" value="Bacteria"/>
</dbReference>
<feature type="transmembrane region" description="Helical" evidence="8">
    <location>
        <begin position="382"/>
        <end position="407"/>
    </location>
</feature>
<keyword evidence="5" id="KW-0460">Magnesium</keyword>
<keyword evidence="6 8" id="KW-1133">Transmembrane helix</keyword>
<evidence type="ECO:0000313" key="10">
    <source>
        <dbReference type="EMBL" id="ABR69991.1"/>
    </source>
</evidence>
<gene>
    <name evidence="10" type="ordered locus">Mmwyl1_1060</name>
</gene>
<feature type="transmembrane region" description="Helical" evidence="8">
    <location>
        <begin position="281"/>
        <end position="300"/>
    </location>
</feature>
<feature type="domain" description="Magnesium transporter MgtE intracellular" evidence="9">
    <location>
        <begin position="29"/>
        <end position="132"/>
    </location>
</feature>
<dbReference type="HOGENOM" id="CLU_037408_1_0_6"/>
<keyword evidence="4 8" id="KW-0812">Transmembrane</keyword>
<dbReference type="InterPro" id="IPR006667">
    <property type="entry name" value="SLC41_membr_dom"/>
</dbReference>
<evidence type="ECO:0000256" key="8">
    <source>
        <dbReference type="SAM" id="Phobius"/>
    </source>
</evidence>
<comment type="subcellular location">
    <subcellularLocation>
        <location evidence="1">Membrane</location>
        <topology evidence="1">Multi-pass membrane protein</topology>
    </subcellularLocation>
</comment>
<evidence type="ECO:0000256" key="4">
    <source>
        <dbReference type="ARBA" id="ARBA00022692"/>
    </source>
</evidence>
<keyword evidence="7 8" id="KW-0472">Membrane</keyword>
<dbReference type="AlphaFoldDB" id="A6VU62"/>
<dbReference type="InterPro" id="IPR006668">
    <property type="entry name" value="Mg_transptr_MgtE_intracell_dom"/>
</dbReference>
<dbReference type="InterPro" id="IPR000644">
    <property type="entry name" value="CBS_dom"/>
</dbReference>
<comment type="similarity">
    <text evidence="2">Belongs to the SLC41A transporter family.</text>
</comment>
<dbReference type="KEGG" id="mmw:Mmwyl1_1060"/>
<feature type="transmembrane region" description="Helical" evidence="8">
    <location>
        <begin position="306"/>
        <end position="333"/>
    </location>
</feature>
<dbReference type="EMBL" id="CP000749">
    <property type="protein sequence ID" value="ABR69991.1"/>
    <property type="molecule type" value="Genomic_DNA"/>
</dbReference>
<dbReference type="PANTHER" id="PTHR41394">
    <property type="entry name" value="MAGNESIUM TRANSPORTER MGTE"/>
    <property type="match status" value="1"/>
</dbReference>
<reference evidence="10" key="1">
    <citation type="submission" date="2007-06" db="EMBL/GenBank/DDBJ databases">
        <title>Complete sequence of Marinomonas sp. MWYL1.</title>
        <authorList>
            <consortium name="US DOE Joint Genome Institute"/>
            <person name="Copeland A."/>
            <person name="Lucas S."/>
            <person name="Lapidus A."/>
            <person name="Barry K."/>
            <person name="Glavina del Rio T."/>
            <person name="Dalin E."/>
            <person name="Tice H."/>
            <person name="Pitluck S."/>
            <person name="Kiss H."/>
            <person name="Brettin T."/>
            <person name="Bruce D."/>
            <person name="Detter J.C."/>
            <person name="Han C."/>
            <person name="Schmutz J."/>
            <person name="Larimer F."/>
            <person name="Land M."/>
            <person name="Hauser L."/>
            <person name="Kyrpides N."/>
            <person name="Kim E."/>
            <person name="Johnston A.W.B."/>
            <person name="Todd J.D."/>
            <person name="Rogers R."/>
            <person name="Wexler M."/>
            <person name="Bond P.L."/>
            <person name="Li Y."/>
            <person name="Richardson P."/>
        </authorList>
    </citation>
    <scope>NUCLEOTIDE SEQUENCE [LARGE SCALE GENOMIC DNA]</scope>
    <source>
        <strain evidence="10">MWYL1</strain>
    </source>
</reference>
<feature type="transmembrane region" description="Helical" evidence="8">
    <location>
        <begin position="354"/>
        <end position="376"/>
    </location>
</feature>
<feature type="transmembrane region" description="Helical" evidence="8">
    <location>
        <begin position="419"/>
        <end position="442"/>
    </location>
</feature>
<dbReference type="InterPro" id="IPR036739">
    <property type="entry name" value="SLC41_membr_dom_sf"/>
</dbReference>
<evidence type="ECO:0000256" key="7">
    <source>
        <dbReference type="ARBA" id="ARBA00023136"/>
    </source>
</evidence>
<organism evidence="10">
    <name type="scientific">Marinomonas sp. (strain MWYL1)</name>
    <dbReference type="NCBI Taxonomy" id="400668"/>
    <lineage>
        <taxon>Bacteria</taxon>
        <taxon>Pseudomonadati</taxon>
        <taxon>Pseudomonadota</taxon>
        <taxon>Gammaproteobacteria</taxon>
        <taxon>Oceanospirillales</taxon>
        <taxon>Oceanospirillaceae</taxon>
        <taxon>Marinomonas</taxon>
    </lineage>
</organism>